<keyword evidence="4" id="KW-1185">Reference proteome</keyword>
<dbReference type="GO" id="GO:0005829">
    <property type="term" value="C:cytosol"/>
    <property type="evidence" value="ECO:0007669"/>
    <property type="project" value="TreeGrafter"/>
</dbReference>
<reference evidence="3 4" key="2">
    <citation type="journal article" date="2013" name="J. Biotechnol.">
        <title>Complete genome sequence of the kirromycin producer Streptomyces collinus Tu 365 consisting of a linear chromosome and two linear plasmids.</title>
        <authorList>
            <person name="Ruckert C."/>
            <person name="Szczepanowski R."/>
            <person name="Albersmeier A."/>
            <person name="Goesmann A."/>
            <person name="Iftime D."/>
            <person name="Musiol E.M."/>
            <person name="Blin K."/>
            <person name="Wohlleben W."/>
            <person name="Puhler A."/>
            <person name="Kalinowski J."/>
            <person name="Weber T."/>
        </authorList>
    </citation>
    <scope>NUCLEOTIDE SEQUENCE [LARGE SCALE GENOMIC DNA]</scope>
    <source>
        <strain evidence="4">DSM 40733 / Tue 365</strain>
        <strain evidence="3">Tu 365</strain>
    </source>
</reference>
<dbReference type="EMBL" id="CP006259">
    <property type="protein sequence ID" value="AGS73671.1"/>
    <property type="molecule type" value="Genomic_DNA"/>
</dbReference>
<dbReference type="Gene3D" id="3.30.559.30">
    <property type="entry name" value="Nonribosomal peptide synthetase, condensation domain"/>
    <property type="match status" value="1"/>
</dbReference>
<protein>
    <submittedName>
        <fullName evidence="3">Condensation domain-containing protein</fullName>
    </submittedName>
</protein>
<dbReference type="KEGG" id="sci:B446_34365"/>
<gene>
    <name evidence="2" type="ORF">B446_00925</name>
    <name evidence="3" type="ORF">B446_34365</name>
</gene>
<evidence type="ECO:0000313" key="2">
    <source>
        <dbReference type="EMBL" id="AGS67023.1"/>
    </source>
</evidence>
<evidence type="ECO:0000313" key="3">
    <source>
        <dbReference type="EMBL" id="AGS73671.1"/>
    </source>
</evidence>
<dbReference type="GO" id="GO:0043041">
    <property type="term" value="P:amino acid activation for nonribosomal peptide biosynthetic process"/>
    <property type="evidence" value="ECO:0007669"/>
    <property type="project" value="TreeGrafter"/>
</dbReference>
<name>S5V7V7_STRC3</name>
<proteinExistence type="predicted"/>
<dbReference type="Pfam" id="PF00668">
    <property type="entry name" value="Condensation"/>
    <property type="match status" value="1"/>
</dbReference>
<dbReference type="Gene3D" id="3.30.559.10">
    <property type="entry name" value="Chloramphenicol acetyltransferase-like domain"/>
    <property type="match status" value="1"/>
</dbReference>
<dbReference type="InterPro" id="IPR001242">
    <property type="entry name" value="Condensation_dom"/>
</dbReference>
<dbReference type="GO" id="GO:0009366">
    <property type="term" value="C:enterobactin synthetase complex"/>
    <property type="evidence" value="ECO:0007669"/>
    <property type="project" value="TreeGrafter"/>
</dbReference>
<reference evidence="3" key="3">
    <citation type="submission" date="2015-08" db="EMBL/GenBank/DDBJ databases">
        <authorList>
            <person name="Weber T."/>
            <person name="Iftime D."/>
        </authorList>
    </citation>
    <scope>NUCLEOTIDE SEQUENCE</scope>
    <source>
        <strain evidence="3">Tu 365</strain>
    </source>
</reference>
<dbReference type="PANTHER" id="PTHR45527:SF1">
    <property type="entry name" value="FATTY ACID SYNTHASE"/>
    <property type="match status" value="1"/>
</dbReference>
<dbReference type="GO" id="GO:0009239">
    <property type="term" value="P:enterobactin biosynthetic process"/>
    <property type="evidence" value="ECO:0007669"/>
    <property type="project" value="TreeGrafter"/>
</dbReference>
<dbReference type="STRING" id="1214242.B446_00925"/>
<dbReference type="KEGG" id="sci:B446_00925"/>
<dbReference type="HOGENOM" id="CLU_032284_0_0_11"/>
<feature type="domain" description="Condensation" evidence="1">
    <location>
        <begin position="33"/>
        <end position="304"/>
    </location>
</feature>
<dbReference type="AlphaFoldDB" id="S5V7V7"/>
<evidence type="ECO:0000313" key="4">
    <source>
        <dbReference type="Proteomes" id="UP000015423"/>
    </source>
</evidence>
<reference evidence="4" key="1">
    <citation type="submission" date="2012-10" db="EMBL/GenBank/DDBJ databases">
        <title>The complete genome sequence of Streptomyces collinus Tu 365.</title>
        <authorList>
            <person name="Ruckert C."/>
            <person name="Szczepanowski R."/>
            <person name="Goesmann A."/>
            <person name="Pross E.K."/>
            <person name="Musiol E.M."/>
            <person name="Blin K."/>
            <person name="Wohlleben W."/>
            <person name="Puhler A."/>
            <person name="Weber T."/>
            <person name="Kalinowski J."/>
        </authorList>
    </citation>
    <scope>NUCLEOTIDE SEQUENCE [LARGE SCALE GENOMIC DNA]</scope>
    <source>
        <strain evidence="4">DSM 40733 / Tue 365</strain>
    </source>
</reference>
<sequence>MTATEPLSLGQLSVWHDIRDLPSGRRHEPNNAAVWALPPGPTAPEVAAALTVLACRHPSLRTRYDLRDPYHPRQWVEPPGADPAHLPVTTAADHRGAALELARRPFDLGREQAWRAQLATGPDGVAHLLFVKHHIVADAWAQELLRRELLAELAGPGSAHPVAERPGPAHLAREQYAPDGLRRRQAALDHWARLLARASHAQLPQTGGNAGEVVQATLRSTEALAAARTVAERARASVASAVLAAWSAVVARRCGVTSALVQLMSANRFAGRWKDLVSSMNQWVPALVEHTDTDLVDLARRVHWSSVAAVRHGMHDVDEVAALRAGMPEAPSPVCAFNHVTLPPGEGRDEAGNDHAKATVDRETPFTTLGPRCYARSTDSGSTLSVRLTAAGIGHEVCADLLWELHDTLLAAARRPGR</sequence>
<dbReference type="eggNOG" id="COG1020">
    <property type="taxonomic scope" value="Bacteria"/>
</dbReference>
<dbReference type="Proteomes" id="UP000015423">
    <property type="component" value="Chromosome"/>
</dbReference>
<dbReference type="GO" id="GO:0047527">
    <property type="term" value="F:2,3-dihydroxybenzoate-serine ligase activity"/>
    <property type="evidence" value="ECO:0007669"/>
    <property type="project" value="TreeGrafter"/>
</dbReference>
<dbReference type="RefSeq" id="WP_020937510.1">
    <property type="nucleotide sequence ID" value="NC_021985.1"/>
</dbReference>
<dbReference type="PANTHER" id="PTHR45527">
    <property type="entry name" value="NONRIBOSOMAL PEPTIDE SYNTHETASE"/>
    <property type="match status" value="1"/>
</dbReference>
<dbReference type="SUPFAM" id="SSF52777">
    <property type="entry name" value="CoA-dependent acyltransferases"/>
    <property type="match status" value="2"/>
</dbReference>
<evidence type="ECO:0000259" key="1">
    <source>
        <dbReference type="Pfam" id="PF00668"/>
    </source>
</evidence>
<dbReference type="PATRIC" id="fig|1214242.5.peg.189"/>
<organism evidence="3 4">
    <name type="scientific">Streptomyces collinus (strain DSM 40733 / Tue 365)</name>
    <dbReference type="NCBI Taxonomy" id="1214242"/>
    <lineage>
        <taxon>Bacteria</taxon>
        <taxon>Bacillati</taxon>
        <taxon>Actinomycetota</taxon>
        <taxon>Actinomycetes</taxon>
        <taxon>Kitasatosporales</taxon>
        <taxon>Streptomycetaceae</taxon>
        <taxon>Streptomyces</taxon>
    </lineage>
</organism>
<dbReference type="GO" id="GO:0008610">
    <property type="term" value="P:lipid biosynthetic process"/>
    <property type="evidence" value="ECO:0007669"/>
    <property type="project" value="UniProtKB-ARBA"/>
</dbReference>
<dbReference type="InterPro" id="IPR023213">
    <property type="entry name" value="CAT-like_dom_sf"/>
</dbReference>
<dbReference type="GO" id="GO:0031177">
    <property type="term" value="F:phosphopantetheine binding"/>
    <property type="evidence" value="ECO:0007669"/>
    <property type="project" value="TreeGrafter"/>
</dbReference>
<dbReference type="EMBL" id="CP006259">
    <property type="protein sequence ID" value="AGS67023.1"/>
    <property type="molecule type" value="Genomic_DNA"/>
</dbReference>
<accession>S5V7V7</accession>